<dbReference type="GO" id="GO:0009229">
    <property type="term" value="P:thiamine diphosphate biosynthetic process"/>
    <property type="evidence" value="ECO:0007669"/>
    <property type="project" value="UniProtKB-UniPathway"/>
</dbReference>
<keyword evidence="5" id="KW-0460">Magnesium</keyword>
<comment type="similarity">
    <text evidence="10">Belongs to the thiamine-phosphate synthase family.</text>
</comment>
<dbReference type="InterPro" id="IPR034291">
    <property type="entry name" value="TMP_synthase"/>
</dbReference>
<dbReference type="CDD" id="cd00564">
    <property type="entry name" value="TMP_TenI"/>
    <property type="match status" value="1"/>
</dbReference>
<dbReference type="UniPathway" id="UPA00060">
    <property type="reaction ID" value="UER00141"/>
</dbReference>
<protein>
    <recommendedName>
        <fullName evidence="10">Thiamine-phosphate synthase</fullName>
        <ecNumber evidence="10">2.5.1.3</ecNumber>
    </recommendedName>
    <alternativeName>
        <fullName evidence="10">Thiamine-phosphate pyrophosphorylase</fullName>
    </alternativeName>
</protein>
<dbReference type="NCBIfam" id="NF008933">
    <property type="entry name" value="PRK12290.1"/>
    <property type="match status" value="1"/>
</dbReference>
<dbReference type="NCBIfam" id="NF002904">
    <property type="entry name" value="PRK03512.1"/>
    <property type="match status" value="1"/>
</dbReference>
<dbReference type="RefSeq" id="WP_017054339.1">
    <property type="nucleotide sequence ID" value="NZ_AJYW02000195.1"/>
</dbReference>
<dbReference type="Proteomes" id="UP000094165">
    <property type="component" value="Unassembled WGS sequence"/>
</dbReference>
<evidence type="ECO:0000313" key="14">
    <source>
        <dbReference type="Proteomes" id="UP000094165"/>
    </source>
</evidence>
<gene>
    <name evidence="13" type="ORF">A130_06305</name>
</gene>
<evidence type="ECO:0000313" key="13">
    <source>
        <dbReference type="EMBL" id="OEE74436.1"/>
    </source>
</evidence>
<comment type="cofactor">
    <cofactor evidence="1">
        <name>Mg(2+)</name>
        <dbReference type="ChEBI" id="CHEBI:18420"/>
    </cofactor>
</comment>
<evidence type="ECO:0000256" key="10">
    <source>
        <dbReference type="RuleBase" id="RU003826"/>
    </source>
</evidence>
<evidence type="ECO:0000256" key="4">
    <source>
        <dbReference type="ARBA" id="ARBA00022723"/>
    </source>
</evidence>
<dbReference type="AlphaFoldDB" id="A0A1E5CW69"/>
<dbReference type="PANTHER" id="PTHR20857">
    <property type="entry name" value="THIAMINE-PHOSPHATE PYROPHOSPHORYLASE"/>
    <property type="match status" value="1"/>
</dbReference>
<comment type="catalytic activity">
    <reaction evidence="8 10">
        <text>2-(2-carboxy-4-methylthiazol-5-yl)ethyl phosphate + 4-amino-2-methyl-5-(diphosphooxymethyl)pyrimidine + 2 H(+) = thiamine phosphate + CO2 + diphosphate</text>
        <dbReference type="Rhea" id="RHEA:47848"/>
        <dbReference type="ChEBI" id="CHEBI:15378"/>
        <dbReference type="ChEBI" id="CHEBI:16526"/>
        <dbReference type="ChEBI" id="CHEBI:33019"/>
        <dbReference type="ChEBI" id="CHEBI:37575"/>
        <dbReference type="ChEBI" id="CHEBI:57841"/>
        <dbReference type="ChEBI" id="CHEBI:62890"/>
        <dbReference type="EC" id="2.5.1.3"/>
    </reaction>
</comment>
<reference evidence="13 14" key="1">
    <citation type="journal article" date="2012" name="Science">
        <title>Ecological populations of bacteria act as socially cohesive units of antibiotic production and resistance.</title>
        <authorList>
            <person name="Cordero O.X."/>
            <person name="Wildschutte H."/>
            <person name="Kirkup B."/>
            <person name="Proehl S."/>
            <person name="Ngo L."/>
            <person name="Hussain F."/>
            <person name="Le Roux F."/>
            <person name="Mincer T."/>
            <person name="Polz M.F."/>
        </authorList>
    </citation>
    <scope>NUCLEOTIDE SEQUENCE [LARGE SCALE GENOMIC DNA]</scope>
    <source>
        <strain evidence="13 14">FF-238</strain>
    </source>
</reference>
<keyword evidence="14" id="KW-1185">Reference proteome</keyword>
<evidence type="ECO:0000256" key="6">
    <source>
        <dbReference type="ARBA" id="ARBA00022977"/>
    </source>
</evidence>
<keyword evidence="3 10" id="KW-0808">Transferase</keyword>
<evidence type="ECO:0000256" key="2">
    <source>
        <dbReference type="ARBA" id="ARBA00005165"/>
    </source>
</evidence>
<accession>A0A1E5CW69</accession>
<comment type="caution">
    <text evidence="13">The sequence shown here is derived from an EMBL/GenBank/DDBJ whole genome shotgun (WGS) entry which is preliminary data.</text>
</comment>
<dbReference type="Gene3D" id="3.20.20.70">
    <property type="entry name" value="Aldolase class I"/>
    <property type="match status" value="1"/>
</dbReference>
<dbReference type="GO" id="GO:0046872">
    <property type="term" value="F:metal ion binding"/>
    <property type="evidence" value="ECO:0007669"/>
    <property type="project" value="UniProtKB-KW"/>
</dbReference>
<dbReference type="GO" id="GO:0004789">
    <property type="term" value="F:thiamine-phosphate diphosphorylase activity"/>
    <property type="evidence" value="ECO:0007669"/>
    <property type="project" value="UniProtKB-EC"/>
</dbReference>
<dbReference type="SUPFAM" id="SSF51391">
    <property type="entry name" value="Thiamin phosphate synthase"/>
    <property type="match status" value="1"/>
</dbReference>
<evidence type="ECO:0000256" key="8">
    <source>
        <dbReference type="ARBA" id="ARBA00047851"/>
    </source>
</evidence>
<dbReference type="GO" id="GO:0005737">
    <property type="term" value="C:cytoplasm"/>
    <property type="evidence" value="ECO:0007669"/>
    <property type="project" value="TreeGrafter"/>
</dbReference>
<evidence type="ECO:0000256" key="3">
    <source>
        <dbReference type="ARBA" id="ARBA00022679"/>
    </source>
</evidence>
<evidence type="ECO:0000256" key="1">
    <source>
        <dbReference type="ARBA" id="ARBA00001946"/>
    </source>
</evidence>
<dbReference type="EC" id="2.5.1.3" evidence="10"/>
<proteinExistence type="inferred from homology"/>
<dbReference type="InterPro" id="IPR022998">
    <property type="entry name" value="ThiamineP_synth_TenI"/>
</dbReference>
<evidence type="ECO:0000256" key="5">
    <source>
        <dbReference type="ARBA" id="ARBA00022842"/>
    </source>
</evidence>
<evidence type="ECO:0000256" key="7">
    <source>
        <dbReference type="ARBA" id="ARBA00047334"/>
    </source>
</evidence>
<keyword evidence="4" id="KW-0479">Metal-binding</keyword>
<dbReference type="PANTHER" id="PTHR20857:SF15">
    <property type="entry name" value="THIAMINE-PHOSPHATE SYNTHASE"/>
    <property type="match status" value="1"/>
</dbReference>
<sequence length="445" mass="49391">MKLQIPAQHVELTGKVQRCLLIAEQHGFSIGDIELGVSQTRTFRLLSDDMDVEFALTSALKVEERTTHILKFVLDYDSQPSLFDAKNLLVEKPSVIFIGSFHENQAVDIWRCGDEIRSQITSDKQKDLRDESQGTHSTLESHLAWLITSLCLGFPIEDALVLARASISVKADSDIYDVSRETWPVDFSTFPVPALMPSKLNAELKPSQADTLHQSQPISPVAFKALRKDSLGLYPVVSNAEWIEKLLLLGIKTIQLRVKDPSTADLEEQIVQAIRLGEKYQAQVFINDYWELAIKHGAFGVHLGQEDIETADLQKIATSGMCLGVSTHGYHELLRISQLSPSYIALGHIFPTTTKQMPSKPQGLTRLKLYQGLINQMNDNSQESGIPTVAIGGIDLSTASMVWSCGVSSLAVVRAITLSTNPRETIADFNNIMNAYQERTEEVLC</sequence>
<name>A0A1E5CW69_9VIBR</name>
<evidence type="ECO:0000256" key="9">
    <source>
        <dbReference type="ARBA" id="ARBA00047883"/>
    </source>
</evidence>
<organism evidence="13 14">
    <name type="scientific">Vibrio genomosp. F6 str. FF-238</name>
    <dbReference type="NCBI Taxonomy" id="1191298"/>
    <lineage>
        <taxon>Bacteria</taxon>
        <taxon>Pseudomonadati</taxon>
        <taxon>Pseudomonadota</taxon>
        <taxon>Gammaproteobacteria</taxon>
        <taxon>Vibrionales</taxon>
        <taxon>Vibrionaceae</taxon>
        <taxon>Vibrio</taxon>
    </lineage>
</organism>
<evidence type="ECO:0000259" key="12">
    <source>
        <dbReference type="Pfam" id="PF02581"/>
    </source>
</evidence>
<dbReference type="EMBL" id="AJYW02000195">
    <property type="protein sequence ID" value="OEE74436.1"/>
    <property type="molecule type" value="Genomic_DNA"/>
</dbReference>
<comment type="catalytic activity">
    <reaction evidence="7 10">
        <text>4-methyl-5-(2-phosphooxyethyl)-thiazole + 4-amino-2-methyl-5-(diphosphooxymethyl)pyrimidine + H(+) = thiamine phosphate + diphosphate</text>
        <dbReference type="Rhea" id="RHEA:22328"/>
        <dbReference type="ChEBI" id="CHEBI:15378"/>
        <dbReference type="ChEBI" id="CHEBI:33019"/>
        <dbReference type="ChEBI" id="CHEBI:37575"/>
        <dbReference type="ChEBI" id="CHEBI:57841"/>
        <dbReference type="ChEBI" id="CHEBI:58296"/>
        <dbReference type="EC" id="2.5.1.3"/>
    </reaction>
</comment>
<dbReference type="InterPro" id="IPR013785">
    <property type="entry name" value="Aldolase_TIM"/>
</dbReference>
<dbReference type="Pfam" id="PF02581">
    <property type="entry name" value="TMP-TENI"/>
    <property type="match status" value="1"/>
</dbReference>
<dbReference type="NCBIfam" id="TIGR00693">
    <property type="entry name" value="thiE"/>
    <property type="match status" value="1"/>
</dbReference>
<keyword evidence="6 10" id="KW-0784">Thiamine biosynthesis</keyword>
<comment type="pathway">
    <text evidence="2 11">Cofactor biosynthesis; thiamine diphosphate biosynthesis; thiamine phosphate from 4-amino-2-methyl-5-diphosphomethylpyrimidine and 4-methyl-5-(2-phosphoethyl)-thiazole: step 1/1.</text>
</comment>
<feature type="domain" description="Thiamine phosphate synthase/TenI" evidence="12">
    <location>
        <begin position="239"/>
        <end position="416"/>
    </location>
</feature>
<dbReference type="GO" id="GO:0009228">
    <property type="term" value="P:thiamine biosynthetic process"/>
    <property type="evidence" value="ECO:0007669"/>
    <property type="project" value="UniProtKB-KW"/>
</dbReference>
<dbReference type="InterPro" id="IPR036206">
    <property type="entry name" value="ThiamineP_synth_sf"/>
</dbReference>
<comment type="catalytic activity">
    <reaction evidence="9 10">
        <text>2-[(2R,5Z)-2-carboxy-4-methylthiazol-5(2H)-ylidene]ethyl phosphate + 4-amino-2-methyl-5-(diphosphooxymethyl)pyrimidine + 2 H(+) = thiamine phosphate + CO2 + diphosphate</text>
        <dbReference type="Rhea" id="RHEA:47844"/>
        <dbReference type="ChEBI" id="CHEBI:15378"/>
        <dbReference type="ChEBI" id="CHEBI:16526"/>
        <dbReference type="ChEBI" id="CHEBI:33019"/>
        <dbReference type="ChEBI" id="CHEBI:37575"/>
        <dbReference type="ChEBI" id="CHEBI:57841"/>
        <dbReference type="ChEBI" id="CHEBI:62899"/>
        <dbReference type="EC" id="2.5.1.3"/>
    </reaction>
</comment>
<evidence type="ECO:0000256" key="11">
    <source>
        <dbReference type="RuleBase" id="RU004253"/>
    </source>
</evidence>
<dbReference type="FunFam" id="3.20.20.70:FF:000064">
    <property type="entry name" value="Thiamine-phosphate synthase"/>
    <property type="match status" value="1"/>
</dbReference>